<reference evidence="2" key="1">
    <citation type="journal article" date="2019" name="Int. J. Syst. Evol. Microbiol.">
        <title>The Global Catalogue of Microorganisms (GCM) 10K type strain sequencing project: providing services to taxonomists for standard genome sequencing and annotation.</title>
        <authorList>
            <consortium name="The Broad Institute Genomics Platform"/>
            <consortium name="The Broad Institute Genome Sequencing Center for Infectious Disease"/>
            <person name="Wu L."/>
            <person name="Ma J."/>
        </authorList>
    </citation>
    <scope>NUCLEOTIDE SEQUENCE [LARGE SCALE GENOMIC DNA]</scope>
    <source>
        <strain evidence="2">KACC 12602</strain>
    </source>
</reference>
<dbReference type="EMBL" id="JBHSKT010000004">
    <property type="protein sequence ID" value="MFC5270752.1"/>
    <property type="molecule type" value="Genomic_DNA"/>
</dbReference>
<organism evidence="1 2">
    <name type="scientific">Adhaeribacter terreus</name>
    <dbReference type="NCBI Taxonomy" id="529703"/>
    <lineage>
        <taxon>Bacteria</taxon>
        <taxon>Pseudomonadati</taxon>
        <taxon>Bacteroidota</taxon>
        <taxon>Cytophagia</taxon>
        <taxon>Cytophagales</taxon>
        <taxon>Hymenobacteraceae</taxon>
        <taxon>Adhaeribacter</taxon>
    </lineage>
</organism>
<evidence type="ECO:0008006" key="3">
    <source>
        <dbReference type="Google" id="ProtNLM"/>
    </source>
</evidence>
<evidence type="ECO:0000313" key="1">
    <source>
        <dbReference type="EMBL" id="MFC5270752.1"/>
    </source>
</evidence>
<protein>
    <recommendedName>
        <fullName evidence="3">DUF2607 family protein</fullName>
    </recommendedName>
</protein>
<proteinExistence type="predicted"/>
<keyword evidence="2" id="KW-1185">Reference proteome</keyword>
<accession>A0ABW0E8Q0</accession>
<sequence>MFRHFLAYFLLLLFFRVLAPEQAILALHNHEHTAHAHDENVTHIDVKHTHCHVDQLFDAPFQPTTQYFTFAQPLEFFTHTFVYQSVWKFTFPNNIQLRGPPALS</sequence>
<dbReference type="RefSeq" id="WP_378017117.1">
    <property type="nucleotide sequence ID" value="NZ_JBHSKT010000004.1"/>
</dbReference>
<evidence type="ECO:0000313" key="2">
    <source>
        <dbReference type="Proteomes" id="UP001596161"/>
    </source>
</evidence>
<comment type="caution">
    <text evidence="1">The sequence shown here is derived from an EMBL/GenBank/DDBJ whole genome shotgun (WGS) entry which is preliminary data.</text>
</comment>
<gene>
    <name evidence="1" type="ORF">ACFPIB_09040</name>
</gene>
<name>A0ABW0E8Q0_9BACT</name>
<dbReference type="Proteomes" id="UP001596161">
    <property type="component" value="Unassembled WGS sequence"/>
</dbReference>